<gene>
    <name evidence="3" type="ORF">SAMN04488058_11292</name>
</gene>
<feature type="region of interest" description="Disordered" evidence="1">
    <location>
        <begin position="243"/>
        <end position="283"/>
    </location>
</feature>
<dbReference type="OrthoDB" id="66266at2"/>
<evidence type="ECO:0000313" key="3">
    <source>
        <dbReference type="EMBL" id="SEJ63582.1"/>
    </source>
</evidence>
<organism evidence="3 4">
    <name type="scientific">Deinococcus reticulitermitis</name>
    <dbReference type="NCBI Taxonomy" id="856736"/>
    <lineage>
        <taxon>Bacteria</taxon>
        <taxon>Thermotogati</taxon>
        <taxon>Deinococcota</taxon>
        <taxon>Deinococci</taxon>
        <taxon>Deinococcales</taxon>
        <taxon>Deinococcaceae</taxon>
        <taxon>Deinococcus</taxon>
    </lineage>
</organism>
<name>A0A1H7AND1_9DEIO</name>
<protein>
    <submittedName>
        <fullName evidence="3">C-terminal binding-module, SLH-like, of glucodextranase</fullName>
    </submittedName>
</protein>
<dbReference type="STRING" id="856736.SAMN04488058_11292"/>
<dbReference type="EMBL" id="FNZA01000012">
    <property type="protein sequence ID" value="SEJ63582.1"/>
    <property type="molecule type" value="Genomic_DNA"/>
</dbReference>
<sequence length="283" mass="29411">MMLAAAAALTFADPAGDARGDGAYVLPTRPAISADALDLRSLTVTPLERGTRLTIGFGGQQNPWNLDSGFSAGVTDIFVRTTVSGVRTLTGLGLQTAEASGWRYHLRVSGAGGTLERADGPDGETRVTLGAPQVRMDGPNLIVDAAELPSGTYGYWVTSSVYSPLTRDGLLRPSAGAGALGLRASGSRAPVPVDVLAAPGDRRAYEQGVLAAVGQERDWRLSVLLGLSGFGLALAALATWRGRQEAHPARPPTESAPPRPPERDQATPDQAESGQGVPRIGRP</sequence>
<dbReference type="AlphaFoldDB" id="A0A1H7AND1"/>
<proteinExistence type="predicted"/>
<dbReference type="RefSeq" id="WP_092265012.1">
    <property type="nucleotide sequence ID" value="NZ_FNZA01000012.1"/>
</dbReference>
<feature type="compositionally biased region" description="Pro residues" evidence="1">
    <location>
        <begin position="249"/>
        <end position="259"/>
    </location>
</feature>
<reference evidence="4" key="1">
    <citation type="submission" date="2016-10" db="EMBL/GenBank/DDBJ databases">
        <authorList>
            <person name="Varghese N."/>
            <person name="Submissions S."/>
        </authorList>
    </citation>
    <scope>NUCLEOTIDE SEQUENCE [LARGE SCALE GENOMIC DNA]</scope>
    <source>
        <strain evidence="4">CGMCC 1.10218</strain>
    </source>
</reference>
<evidence type="ECO:0000313" key="4">
    <source>
        <dbReference type="Proteomes" id="UP000199223"/>
    </source>
</evidence>
<dbReference type="Gene3D" id="2.60.40.1190">
    <property type="match status" value="1"/>
</dbReference>
<dbReference type="Pfam" id="PF09985">
    <property type="entry name" value="Glucodextran_C"/>
    <property type="match status" value="1"/>
</dbReference>
<dbReference type="SUPFAM" id="SSF49344">
    <property type="entry name" value="CBD9-like"/>
    <property type="match status" value="1"/>
</dbReference>
<dbReference type="InterPro" id="IPR019248">
    <property type="entry name" value="Glucodextran_C"/>
</dbReference>
<evidence type="ECO:0000256" key="1">
    <source>
        <dbReference type="SAM" id="MobiDB-lite"/>
    </source>
</evidence>
<feature type="domain" description="Glucodextranase-like C-terminal" evidence="2">
    <location>
        <begin position="10"/>
        <end position="113"/>
    </location>
</feature>
<accession>A0A1H7AND1</accession>
<dbReference type="Proteomes" id="UP000199223">
    <property type="component" value="Unassembled WGS sequence"/>
</dbReference>
<keyword evidence="4" id="KW-1185">Reference proteome</keyword>
<evidence type="ECO:0000259" key="2">
    <source>
        <dbReference type="Pfam" id="PF09985"/>
    </source>
</evidence>